<dbReference type="Proteomes" id="UP000180133">
    <property type="component" value="Unassembled WGS sequence"/>
</dbReference>
<keyword evidence="3" id="KW-1185">Reference proteome</keyword>
<reference evidence="2 3" key="1">
    <citation type="submission" date="2016-09" db="EMBL/GenBank/DDBJ databases">
        <title>Isolation, identification and antibiotic sensitivity analysis of bacterial pathogen from juvenile Hippocampus erectus with tail-rotted disease.</title>
        <authorList>
            <person name="Yang Q."/>
        </authorList>
    </citation>
    <scope>NUCLEOTIDE SEQUENCE [LARGE SCALE GENOMIC DNA]</scope>
    <source>
        <strain evidence="2 3">HM-10</strain>
    </source>
</reference>
<dbReference type="OrthoDB" id="9804614at2"/>
<dbReference type="InterPro" id="IPR038056">
    <property type="entry name" value="YjbR-like_sf"/>
</dbReference>
<evidence type="ECO:0000313" key="4">
    <source>
        <dbReference type="Proteomes" id="UP000315115"/>
    </source>
</evidence>
<evidence type="ECO:0000313" key="3">
    <source>
        <dbReference type="Proteomes" id="UP000180133"/>
    </source>
</evidence>
<dbReference type="EMBL" id="AP019799">
    <property type="protein sequence ID" value="BBL91091.1"/>
    <property type="molecule type" value="Genomic_DNA"/>
</dbReference>
<reference evidence="4" key="2">
    <citation type="submission" date="2019-07" db="EMBL/GenBank/DDBJ databases">
        <title>Complete Genome Sequences of Vibrion rotiferianus strain AM7.</title>
        <authorList>
            <person name="Miyazaki K."/>
            <person name="Wiseschart A."/>
            <person name="Pootanakit K."/>
            <person name="Ishimori K."/>
            <person name="Kitahara K."/>
        </authorList>
    </citation>
    <scope>NUCLEOTIDE SEQUENCE [LARGE SCALE GENOMIC DNA]</scope>
    <source>
        <strain evidence="4">AM7</strain>
    </source>
</reference>
<dbReference type="PANTHER" id="PTHR35145">
    <property type="entry name" value="CYTOPLASMIC PROTEIN-RELATED"/>
    <property type="match status" value="1"/>
</dbReference>
<evidence type="ECO:0000313" key="2">
    <source>
        <dbReference type="EMBL" id="OHY89114.1"/>
    </source>
</evidence>
<dbReference type="SUPFAM" id="SSF142906">
    <property type="entry name" value="YjbR-like"/>
    <property type="match status" value="1"/>
</dbReference>
<reference evidence="1" key="3">
    <citation type="journal article" date="2020" name="Microbiol. Resour. Announc.">
        <title>Complete Genome Sequence of Vibrio rotiferianus Strain AM7.</title>
        <authorList>
            <person name="Miyazaki K."/>
            <person name="Wiseschart A."/>
            <person name="Pootanakit K."/>
            <person name="Kitahara K."/>
        </authorList>
    </citation>
    <scope>NUCLEOTIDE SEQUENCE</scope>
    <source>
        <strain evidence="1">AM7</strain>
    </source>
</reference>
<dbReference type="Pfam" id="PF04237">
    <property type="entry name" value="YjbR"/>
    <property type="match status" value="1"/>
</dbReference>
<dbReference type="Proteomes" id="UP000315115">
    <property type="component" value="Chromosome 2"/>
</dbReference>
<evidence type="ECO:0008006" key="5">
    <source>
        <dbReference type="Google" id="ProtNLM"/>
    </source>
</evidence>
<dbReference type="AlphaFoldDB" id="A0A2K7SPP5"/>
<dbReference type="InterPro" id="IPR007351">
    <property type="entry name" value="YjbR"/>
</dbReference>
<dbReference type="Gene3D" id="3.90.1150.30">
    <property type="match status" value="1"/>
</dbReference>
<dbReference type="PANTHER" id="PTHR35145:SF1">
    <property type="entry name" value="CYTOPLASMIC PROTEIN"/>
    <property type="match status" value="1"/>
</dbReference>
<dbReference type="RefSeq" id="WP_038886467.1">
    <property type="nucleotide sequence ID" value="NZ_AP019799.1"/>
</dbReference>
<gene>
    <name evidence="2" type="ORF">BI375_09775</name>
    <name evidence="1" type="ORF">VroAM7_37440</name>
</gene>
<dbReference type="EMBL" id="MKFT01000056">
    <property type="protein sequence ID" value="OHY89114.1"/>
    <property type="molecule type" value="Genomic_DNA"/>
</dbReference>
<dbReference type="InterPro" id="IPR058532">
    <property type="entry name" value="YjbR/MT2646/Rv2570-like"/>
</dbReference>
<name>A0A2K7SPP5_9VIBR</name>
<organism evidence="1 4">
    <name type="scientific">Vibrio rotiferianus</name>
    <dbReference type="NCBI Taxonomy" id="190895"/>
    <lineage>
        <taxon>Bacteria</taxon>
        <taxon>Pseudomonadati</taxon>
        <taxon>Pseudomonadota</taxon>
        <taxon>Gammaproteobacteria</taxon>
        <taxon>Vibrionales</taxon>
        <taxon>Vibrionaceae</taxon>
        <taxon>Vibrio</taxon>
    </lineage>
</organism>
<evidence type="ECO:0000313" key="1">
    <source>
        <dbReference type="EMBL" id="BBL91091.1"/>
    </source>
</evidence>
<proteinExistence type="predicted"/>
<accession>A0A2K7SPP5</accession>
<sequence length="125" mass="14301">MTYDEFNQFCGSFAATSHVVQWGDAHVWKVGGKVFAIGGWSKDKQPAFTFKTSPLNFDFLSDYEGYIPAPYFANRGMKWIQQTETSGRLDEELKYYLSESYRLVALGLSKRKREELGIELPPGKQ</sequence>
<protein>
    <recommendedName>
        <fullName evidence="5">MmcQ/YjbR family DNA-binding protein</fullName>
    </recommendedName>
</protein>